<dbReference type="RefSeq" id="WP_369270042.1">
    <property type="nucleotide sequence ID" value="NZ_CP163432.1"/>
</dbReference>
<dbReference type="EMBL" id="CP163432">
    <property type="protein sequence ID" value="XDQ09663.1"/>
    <property type="molecule type" value="Genomic_DNA"/>
</dbReference>
<gene>
    <name evidence="1" type="ORF">AB5J55_08415</name>
</gene>
<sequence length="243" mass="27081">MPSPALDAALADIDTVFNGFASPTETGCGRCFDPEETAYLRRPYTRVPADLLRRFVYKSPDHFEDHAAVMRRLLPQCARAMADGSLDFLWWGHGLSRVDWRSWPTAQADALDVFLLAWWQDALVTPEPPYGIADIFDMVTAVSGDVTTFLDGWIRHPTADAHVVQCVRHWLDDLLSDASPLSFWVGDGEDAAVAELQSWLATHAPARLRAQGEPDLAARTGLLALPHDERWSHPYWTSPSATN</sequence>
<proteinExistence type="predicted"/>
<name>A0AB39MXA7_9ACTN</name>
<accession>A0AB39MXA7</accession>
<evidence type="ECO:0000313" key="1">
    <source>
        <dbReference type="EMBL" id="XDQ09663.1"/>
    </source>
</evidence>
<reference evidence="1" key="1">
    <citation type="submission" date="2024-07" db="EMBL/GenBank/DDBJ databases">
        <authorList>
            <person name="Yu S.T."/>
        </authorList>
    </citation>
    <scope>NUCLEOTIDE SEQUENCE</scope>
    <source>
        <strain evidence="1">R11</strain>
    </source>
</reference>
<organism evidence="1">
    <name type="scientific">Streptomyces sp. R11</name>
    <dbReference type="NCBI Taxonomy" id="3238625"/>
    <lineage>
        <taxon>Bacteria</taxon>
        <taxon>Bacillati</taxon>
        <taxon>Actinomycetota</taxon>
        <taxon>Actinomycetes</taxon>
        <taxon>Kitasatosporales</taxon>
        <taxon>Streptomycetaceae</taxon>
        <taxon>Streptomyces</taxon>
    </lineage>
</organism>
<dbReference type="AlphaFoldDB" id="A0AB39MXA7"/>
<protein>
    <submittedName>
        <fullName evidence="1">Uncharacterized protein</fullName>
    </submittedName>
</protein>